<dbReference type="EMBL" id="CP003557">
    <property type="protein sequence ID" value="AFN74734.1"/>
    <property type="molecule type" value="Genomic_DNA"/>
</dbReference>
<feature type="signal peptide" evidence="1">
    <location>
        <begin position="1"/>
        <end position="19"/>
    </location>
</feature>
<proteinExistence type="predicted"/>
<dbReference type="RefSeq" id="WP_014856168.1">
    <property type="nucleotide sequence ID" value="NC_018178.1"/>
</dbReference>
<evidence type="ECO:0000259" key="3">
    <source>
        <dbReference type="Pfam" id="PF05193"/>
    </source>
</evidence>
<reference evidence="4 5" key="1">
    <citation type="journal article" date="2013" name="PLoS ONE">
        <title>Genomic analysis of Melioribacter roseus, facultatively anaerobic organotrophic bacterium representing a novel deep lineage within Bacteriodetes/Chlorobi group.</title>
        <authorList>
            <person name="Kadnikov V.V."/>
            <person name="Mardanov A.V."/>
            <person name="Podosokorskaya O.A."/>
            <person name="Gavrilov S.N."/>
            <person name="Kublanov I.V."/>
            <person name="Beletsky A.V."/>
            <person name="Bonch-Osmolovskaya E.A."/>
            <person name="Ravin N.V."/>
        </authorList>
    </citation>
    <scope>NUCLEOTIDE SEQUENCE [LARGE SCALE GENOMIC DNA]</scope>
    <source>
        <strain evidence="5">JCM 17771 / P3M-2</strain>
    </source>
</reference>
<dbReference type="GO" id="GO:0046872">
    <property type="term" value="F:metal ion binding"/>
    <property type="evidence" value="ECO:0007669"/>
    <property type="project" value="InterPro"/>
</dbReference>
<dbReference type="HOGENOM" id="CLU_009902_6_1_10"/>
<sequence>MKKLILILVLALTALTINAQKVDRSNPPELPPPKGLQLPAVQEFNLQNGLKVYLMEKHQVPLIQLNLILKAGSLNDPEGKEGLTDIVFDMLDEGAGGMNALQIADEIDFLGANLNIGSSLFTSSIGLNVPVSKFNDALKIVSKILLEPDFPEAELARLKKERLTTLMQWRDQPNAIARVAFNKLLFGSHPYGRVEIGTEESIKSFTTEDIRNYYNKYFAPDNSFIVAVGDIDKQKLEKLLNEYFSEWNKKGEKNLKTETPRNSNSGKIFLIDKPGAAQSVIYIGDIAPSRTTPDYFSIGVMNTILGGSFTSRLNNNLREEHGYTYGAGSRFIFRPVGGFFIAYSSVQTEVTDKALQEFFKELNGIRQPIPTEEINRAKNYTALGYPNNFQTVSGIAGELEELVYYNLPKDYFNKYIDNILSVKDEEVNIAARKYINPDKMLVVIVGDKARIAEGIKKLNLGEVIEMNVDNVLGKAPEM</sequence>
<keyword evidence="1" id="KW-0732">Signal</keyword>
<keyword evidence="5" id="KW-1185">Reference proteome</keyword>
<dbReference type="SUPFAM" id="SSF63411">
    <property type="entry name" value="LuxS/MPP-like metallohydrolase"/>
    <property type="match status" value="2"/>
</dbReference>
<feature type="chain" id="PRO_5003707100" evidence="1">
    <location>
        <begin position="20"/>
        <end position="478"/>
    </location>
</feature>
<dbReference type="PATRIC" id="fig|1191523.3.peg.1588"/>
<dbReference type="STRING" id="1191523.MROS_1497"/>
<evidence type="ECO:0000259" key="2">
    <source>
        <dbReference type="Pfam" id="PF00675"/>
    </source>
</evidence>
<protein>
    <submittedName>
        <fullName evidence="4">Putative M16B family peptidase</fullName>
    </submittedName>
</protein>
<dbReference type="PANTHER" id="PTHR11851:SF224">
    <property type="entry name" value="PROCESSING PROTEASE"/>
    <property type="match status" value="1"/>
</dbReference>
<accession>I6ZRP2</accession>
<dbReference type="PANTHER" id="PTHR11851">
    <property type="entry name" value="METALLOPROTEASE"/>
    <property type="match status" value="1"/>
</dbReference>
<evidence type="ECO:0000313" key="5">
    <source>
        <dbReference type="Proteomes" id="UP000009011"/>
    </source>
</evidence>
<dbReference type="Proteomes" id="UP000009011">
    <property type="component" value="Chromosome"/>
</dbReference>
<name>I6ZRP2_MELRP</name>
<feature type="domain" description="Peptidase M16 C-terminal" evidence="3">
    <location>
        <begin position="204"/>
        <end position="379"/>
    </location>
</feature>
<dbReference type="Pfam" id="PF05193">
    <property type="entry name" value="Peptidase_M16_C"/>
    <property type="match status" value="1"/>
</dbReference>
<dbReference type="InterPro" id="IPR011249">
    <property type="entry name" value="Metalloenz_LuxS/M16"/>
</dbReference>
<evidence type="ECO:0000313" key="4">
    <source>
        <dbReference type="EMBL" id="AFN74734.1"/>
    </source>
</evidence>
<evidence type="ECO:0000256" key="1">
    <source>
        <dbReference type="SAM" id="SignalP"/>
    </source>
</evidence>
<dbReference type="InterPro" id="IPR007863">
    <property type="entry name" value="Peptidase_M16_C"/>
</dbReference>
<dbReference type="Pfam" id="PF00675">
    <property type="entry name" value="Peptidase_M16"/>
    <property type="match status" value="1"/>
</dbReference>
<dbReference type="InterPro" id="IPR011765">
    <property type="entry name" value="Pept_M16_N"/>
</dbReference>
<feature type="domain" description="Peptidase M16 N-terminal" evidence="2">
    <location>
        <begin position="53"/>
        <end position="175"/>
    </location>
</feature>
<dbReference type="AlphaFoldDB" id="I6ZRP2"/>
<dbReference type="KEGG" id="mro:MROS_1497"/>
<dbReference type="Gene3D" id="3.30.830.10">
    <property type="entry name" value="Metalloenzyme, LuxS/M16 peptidase-like"/>
    <property type="match status" value="2"/>
</dbReference>
<dbReference type="eggNOG" id="COG0612">
    <property type="taxonomic scope" value="Bacteria"/>
</dbReference>
<organism evidence="4 5">
    <name type="scientific">Melioribacter roseus (strain DSM 23840 / JCM 17771 / VKM B-2668 / P3M-2)</name>
    <dbReference type="NCBI Taxonomy" id="1191523"/>
    <lineage>
        <taxon>Bacteria</taxon>
        <taxon>Pseudomonadati</taxon>
        <taxon>Ignavibacteriota</taxon>
        <taxon>Ignavibacteria</taxon>
        <taxon>Ignavibacteriales</taxon>
        <taxon>Melioribacteraceae</taxon>
        <taxon>Melioribacter</taxon>
    </lineage>
</organism>
<gene>
    <name evidence="4" type="ordered locus">MROS_1497</name>
</gene>
<dbReference type="InterPro" id="IPR050361">
    <property type="entry name" value="MPP/UQCRC_Complex"/>
</dbReference>